<evidence type="ECO:0000313" key="9">
    <source>
        <dbReference type="EMBL" id="CBX70746.1"/>
    </source>
</evidence>
<dbReference type="GO" id="GO:0009297">
    <property type="term" value="P:pilus assembly"/>
    <property type="evidence" value="ECO:0007669"/>
    <property type="project" value="InterPro"/>
</dbReference>
<reference evidence="9" key="1">
    <citation type="journal article" date="2011" name="BMC Genomics">
        <title>Shotgun sequencing of Yersinia enterocolitica strain W22703 (biotype 2, serotype O:9): genomic evidence for oscillation between invertebrates and mammals.</title>
        <authorList>
            <person name="Fuchs T.M."/>
            <person name="Brandt K."/>
            <person name="Starke M."/>
            <person name="Rattei T."/>
        </authorList>
    </citation>
    <scope>NUCLEOTIDE SEQUENCE</scope>
</reference>
<keyword evidence="4" id="KW-0812">Transmembrane</keyword>
<gene>
    <name evidence="9" type="ORF">YEW_EP20200</name>
</gene>
<keyword evidence="6" id="KW-0472">Membrane</keyword>
<evidence type="ECO:0000256" key="1">
    <source>
        <dbReference type="ARBA" id="ARBA00004571"/>
    </source>
</evidence>
<comment type="similarity">
    <text evidence="2">Belongs to the fimbrial export usher family.</text>
</comment>
<evidence type="ECO:0000256" key="2">
    <source>
        <dbReference type="ARBA" id="ARBA00008064"/>
    </source>
</evidence>
<feature type="domain" description="PapC N-terminal" evidence="8">
    <location>
        <begin position="61"/>
        <end position="208"/>
    </location>
</feature>
<dbReference type="AlphaFoldDB" id="F4MY38"/>
<dbReference type="GO" id="GO:0015473">
    <property type="term" value="F:fimbrial usher porin activity"/>
    <property type="evidence" value="ECO:0007669"/>
    <property type="project" value="InterPro"/>
</dbReference>
<proteinExistence type="inferred from homology"/>
<evidence type="ECO:0000256" key="4">
    <source>
        <dbReference type="ARBA" id="ARBA00022692"/>
    </source>
</evidence>
<dbReference type="SUPFAM" id="SSF141729">
    <property type="entry name" value="FimD N-terminal domain-like"/>
    <property type="match status" value="1"/>
</dbReference>
<evidence type="ECO:0000256" key="7">
    <source>
        <dbReference type="ARBA" id="ARBA00023237"/>
    </source>
</evidence>
<keyword evidence="3" id="KW-0813">Transport</keyword>
<dbReference type="GO" id="GO:0009279">
    <property type="term" value="C:cell outer membrane"/>
    <property type="evidence" value="ECO:0007669"/>
    <property type="project" value="UniProtKB-SubCell"/>
</dbReference>
<evidence type="ECO:0000256" key="6">
    <source>
        <dbReference type="ARBA" id="ARBA00023136"/>
    </source>
</evidence>
<dbReference type="PANTHER" id="PTHR30451">
    <property type="entry name" value="OUTER MEMBRANE USHER PROTEIN"/>
    <property type="match status" value="1"/>
</dbReference>
<evidence type="ECO:0000256" key="5">
    <source>
        <dbReference type="ARBA" id="ARBA00022729"/>
    </source>
</evidence>
<dbReference type="InterPro" id="IPR037224">
    <property type="entry name" value="PapC_N_sf"/>
</dbReference>
<organism evidence="9">
    <name type="scientific">Yersinia enterocolitica W22703</name>
    <dbReference type="NCBI Taxonomy" id="913028"/>
    <lineage>
        <taxon>Bacteria</taxon>
        <taxon>Pseudomonadati</taxon>
        <taxon>Pseudomonadota</taxon>
        <taxon>Gammaproteobacteria</taxon>
        <taxon>Enterobacterales</taxon>
        <taxon>Yersiniaceae</taxon>
        <taxon>Yersinia</taxon>
    </lineage>
</organism>
<comment type="subcellular location">
    <subcellularLocation>
        <location evidence="1">Cell outer membrane</location>
        <topology evidence="1">Multi-pass membrane protein</topology>
    </subcellularLocation>
</comment>
<keyword evidence="7" id="KW-0998">Cell outer membrane</keyword>
<sequence>MNHLCITRYLQNKIDRLVNLPFKNSLGFTLTIISTTLFLHKSVIAAPLVNENNETEITAVEFNPDFIRGSGIDVARFMNENPVSPGVYDVMVIVNGKMNGKHSIRFESVAGESTAEPCFKLDQLDALGLRIELNGSTKIASDVKDAAKDQCYNLKDLIKDSSTRYNSGDFELSITVPQFNLVKHPRGYISPSLWDAGAPVGFLDYNSNVYGVFNGNRDVGSKSNSYNANIGLITGLNLGEWRLRKRLNTRWNNDDGAQTQNLYGFCGHGCHFAEESINSGG</sequence>
<accession>F4MY38</accession>
<dbReference type="PANTHER" id="PTHR30451:SF20">
    <property type="entry name" value="FIMBRIAE USHER"/>
    <property type="match status" value="1"/>
</dbReference>
<evidence type="ECO:0000256" key="3">
    <source>
        <dbReference type="ARBA" id="ARBA00022448"/>
    </source>
</evidence>
<name>F4MY38_YEREN</name>
<dbReference type="Pfam" id="PF13954">
    <property type="entry name" value="PapC_N"/>
    <property type="match status" value="1"/>
</dbReference>
<dbReference type="InterPro" id="IPR025885">
    <property type="entry name" value="PapC_N"/>
</dbReference>
<dbReference type="Gene3D" id="3.10.20.410">
    <property type="match status" value="1"/>
</dbReference>
<evidence type="ECO:0000259" key="8">
    <source>
        <dbReference type="Pfam" id="PF13954"/>
    </source>
</evidence>
<protein>
    <recommendedName>
        <fullName evidence="8">PapC N-terminal domain-containing protein</fullName>
    </recommendedName>
</protein>
<dbReference type="EMBL" id="FR718543">
    <property type="protein sequence ID" value="CBX70746.1"/>
    <property type="molecule type" value="Genomic_DNA"/>
</dbReference>
<dbReference type="InterPro" id="IPR000015">
    <property type="entry name" value="Fimb_usher"/>
</dbReference>
<keyword evidence="5" id="KW-0732">Signal</keyword>